<evidence type="ECO:0000313" key="13">
    <source>
        <dbReference type="EMBL" id="EKC34393.1"/>
    </source>
</evidence>
<evidence type="ECO:0000259" key="10">
    <source>
        <dbReference type="PROSITE" id="PS50055"/>
    </source>
</evidence>
<comment type="similarity">
    <text evidence="1">Belongs to the protein-tyrosine phosphatase family.</text>
</comment>
<dbReference type="SMART" id="SM00404">
    <property type="entry name" value="PTPc_motif"/>
    <property type="match status" value="2"/>
</dbReference>
<keyword evidence="4" id="KW-0904">Protein phosphatase</keyword>
<accession>K1QKN8</accession>
<dbReference type="InterPro" id="IPR003595">
    <property type="entry name" value="Tyr_Pase_cat"/>
</dbReference>
<organism evidence="13">
    <name type="scientific">Magallana gigas</name>
    <name type="common">Pacific oyster</name>
    <name type="synonym">Crassostrea gigas</name>
    <dbReference type="NCBI Taxonomy" id="29159"/>
    <lineage>
        <taxon>Eukaryota</taxon>
        <taxon>Metazoa</taxon>
        <taxon>Spiralia</taxon>
        <taxon>Lophotrochozoa</taxon>
        <taxon>Mollusca</taxon>
        <taxon>Bivalvia</taxon>
        <taxon>Autobranchia</taxon>
        <taxon>Pteriomorphia</taxon>
        <taxon>Ostreida</taxon>
        <taxon>Ostreoidea</taxon>
        <taxon>Ostreidae</taxon>
        <taxon>Magallana</taxon>
    </lineage>
</organism>
<dbReference type="EMBL" id="JH819116">
    <property type="protein sequence ID" value="EKC34393.1"/>
    <property type="molecule type" value="Genomic_DNA"/>
</dbReference>
<keyword evidence="7" id="KW-0768">Sushi</keyword>
<evidence type="ECO:0000259" key="11">
    <source>
        <dbReference type="PROSITE" id="PS50056"/>
    </source>
</evidence>
<keyword evidence="3" id="KW-0378">Hydrolase</keyword>
<comment type="caution">
    <text evidence="7">Lacks conserved residue(s) required for the propagation of feature annotation.</text>
</comment>
<dbReference type="InterPro" id="IPR000436">
    <property type="entry name" value="Sushi_SCR_CCP_dom"/>
</dbReference>
<dbReference type="Gene3D" id="3.90.190.10">
    <property type="entry name" value="Protein tyrosine phosphatase superfamily"/>
    <property type="match status" value="2"/>
</dbReference>
<sequence>MDRLNPLIQIVKFECKQGFSLKGSQKAKCHQNASFWFIDGTPKCEEEDNSLSEAVVAGVSVGSLAAIAAVVVVVIIVLRKRRSKKPDSKYYKNDALSLDDIDHQYAEVNANRTKKNKGASKQEEASNEQKTTYYNMNSHDVDKAKQARQEVYYEFSPVCRPSETAIPVTEFKNYVEIKKGNQEFFAEQFKGFGNVKSYIAAQGPLINTIDDFWWMVWNEKSDKIVMLTNLSEDDKVKCIQYWPDSDTMDTRNMKLELVVSESFADFTIRTFNLINGKESRTIRQFHFTAWPDKGVPAYASSLVHFHSKVIHTPGTLKGPMVVHCSAGIGRTGTFIALNYLVQQAKESGYVDMFECVETLRRQRLNMVQTLEQYKFLHNATLEALMCTSSDPSASKFPQIYEDLFKVDAETGKRNIDLNFENLNVALSTLPESAYSMAKNSTNRKKNRYIDFEMPEIRDEENNPIYINAVFLPAYKSKRSFIATQMPLKDTVVDFWRLLYEQQVSTIVMLNQLGSDKPKENIGKYWPKDLNAVSEFGPFRITKKGLTEGKDFTIVDLCCHKEGQNEDERKLRLFQCHFWPDSSTVPTSVLAFLKLINDVELHHDRNNSGPLVVHCMNGAEKSGLFCVMQVVLERMKIEQDVAIHHVIQQMRSIRPSIIPNVEQFKFCHDVVLEFLKQFDDYSNFQHHMSEAYLIHQRFTTIVNESTPTDIFLQ</sequence>
<keyword evidence="5" id="KW-1015">Disulfide bond</keyword>
<proteinExistence type="inferred from homology"/>
<evidence type="ECO:0000256" key="9">
    <source>
        <dbReference type="SAM" id="Phobius"/>
    </source>
</evidence>
<evidence type="ECO:0000256" key="7">
    <source>
        <dbReference type="PROSITE-ProRule" id="PRU00302"/>
    </source>
</evidence>
<evidence type="ECO:0000256" key="6">
    <source>
        <dbReference type="ARBA" id="ARBA00051722"/>
    </source>
</evidence>
<dbReference type="PROSITE" id="PS50056">
    <property type="entry name" value="TYR_PHOSPHATASE_2"/>
    <property type="match status" value="2"/>
</dbReference>
<dbReference type="HOGENOM" id="CLU_001645_8_0_1"/>
<evidence type="ECO:0000256" key="3">
    <source>
        <dbReference type="ARBA" id="ARBA00022801"/>
    </source>
</evidence>
<feature type="region of interest" description="Disordered" evidence="8">
    <location>
        <begin position="110"/>
        <end position="132"/>
    </location>
</feature>
<dbReference type="SUPFAM" id="SSF52799">
    <property type="entry name" value="(Phosphotyrosine protein) phosphatases II"/>
    <property type="match status" value="2"/>
</dbReference>
<keyword evidence="13" id="KW-0675">Receptor</keyword>
<dbReference type="FunFam" id="3.90.190.10:FF:000185">
    <property type="entry name" value="Predicted protein"/>
    <property type="match status" value="1"/>
</dbReference>
<dbReference type="CDD" id="cd00033">
    <property type="entry name" value="CCP"/>
    <property type="match status" value="1"/>
</dbReference>
<dbReference type="CDD" id="cd00047">
    <property type="entry name" value="PTPc"/>
    <property type="match status" value="2"/>
</dbReference>
<evidence type="ECO:0000256" key="8">
    <source>
        <dbReference type="SAM" id="MobiDB-lite"/>
    </source>
</evidence>
<keyword evidence="9" id="KW-0812">Transmembrane</keyword>
<dbReference type="InterPro" id="IPR000387">
    <property type="entry name" value="Tyr_Pase_dom"/>
</dbReference>
<feature type="domain" description="Tyrosine-protein phosphatase" evidence="10">
    <location>
        <begin position="101"/>
        <end position="383"/>
    </location>
</feature>
<dbReference type="InterPro" id="IPR000242">
    <property type="entry name" value="PTP_cat"/>
</dbReference>
<keyword evidence="9" id="KW-1133">Transmembrane helix</keyword>
<dbReference type="AlphaFoldDB" id="K1QKN8"/>
<feature type="domain" description="Tyrosine specific protein phosphatases" evidence="11">
    <location>
        <begin position="296"/>
        <end position="374"/>
    </location>
</feature>
<dbReference type="FunFam" id="3.90.190.10:FF:000102">
    <property type="entry name" value="Receptor-type tyrosine-protein phosphatase"/>
    <property type="match status" value="1"/>
</dbReference>
<dbReference type="Gene3D" id="2.10.70.10">
    <property type="entry name" value="Complement Module, domain 1"/>
    <property type="match status" value="1"/>
</dbReference>
<dbReference type="PRINTS" id="PR00700">
    <property type="entry name" value="PRTYPHPHTASE"/>
</dbReference>
<evidence type="ECO:0000256" key="2">
    <source>
        <dbReference type="ARBA" id="ARBA00013064"/>
    </source>
</evidence>
<dbReference type="PROSITE" id="PS50923">
    <property type="entry name" value="SUSHI"/>
    <property type="match status" value="1"/>
</dbReference>
<feature type="domain" description="Sushi" evidence="12">
    <location>
        <begin position="1"/>
        <end position="46"/>
    </location>
</feature>
<evidence type="ECO:0000256" key="4">
    <source>
        <dbReference type="ARBA" id="ARBA00022912"/>
    </source>
</evidence>
<dbReference type="EC" id="3.1.3.48" evidence="2"/>
<dbReference type="InterPro" id="IPR050348">
    <property type="entry name" value="Protein-Tyr_Phosphatase"/>
</dbReference>
<reference evidence="13" key="1">
    <citation type="journal article" date="2012" name="Nature">
        <title>The oyster genome reveals stress adaptation and complexity of shell formation.</title>
        <authorList>
            <person name="Zhang G."/>
            <person name="Fang X."/>
            <person name="Guo X."/>
            <person name="Li L."/>
            <person name="Luo R."/>
            <person name="Xu F."/>
            <person name="Yang P."/>
            <person name="Zhang L."/>
            <person name="Wang X."/>
            <person name="Qi H."/>
            <person name="Xiong Z."/>
            <person name="Que H."/>
            <person name="Xie Y."/>
            <person name="Holland P.W."/>
            <person name="Paps J."/>
            <person name="Zhu Y."/>
            <person name="Wu F."/>
            <person name="Chen Y."/>
            <person name="Wang J."/>
            <person name="Peng C."/>
            <person name="Meng J."/>
            <person name="Yang L."/>
            <person name="Liu J."/>
            <person name="Wen B."/>
            <person name="Zhang N."/>
            <person name="Huang Z."/>
            <person name="Zhu Q."/>
            <person name="Feng Y."/>
            <person name="Mount A."/>
            <person name="Hedgecock D."/>
            <person name="Xu Z."/>
            <person name="Liu Y."/>
            <person name="Domazet-Loso T."/>
            <person name="Du Y."/>
            <person name="Sun X."/>
            <person name="Zhang S."/>
            <person name="Liu B."/>
            <person name="Cheng P."/>
            <person name="Jiang X."/>
            <person name="Li J."/>
            <person name="Fan D."/>
            <person name="Wang W."/>
            <person name="Fu W."/>
            <person name="Wang T."/>
            <person name="Wang B."/>
            <person name="Zhang J."/>
            <person name="Peng Z."/>
            <person name="Li Y."/>
            <person name="Li N."/>
            <person name="Wang J."/>
            <person name="Chen M."/>
            <person name="He Y."/>
            <person name="Tan F."/>
            <person name="Song X."/>
            <person name="Zheng Q."/>
            <person name="Huang R."/>
            <person name="Yang H."/>
            <person name="Du X."/>
            <person name="Chen L."/>
            <person name="Yang M."/>
            <person name="Gaffney P.M."/>
            <person name="Wang S."/>
            <person name="Luo L."/>
            <person name="She Z."/>
            <person name="Ming Y."/>
            <person name="Huang W."/>
            <person name="Zhang S."/>
            <person name="Huang B."/>
            <person name="Zhang Y."/>
            <person name="Qu T."/>
            <person name="Ni P."/>
            <person name="Miao G."/>
            <person name="Wang J."/>
            <person name="Wang Q."/>
            <person name="Steinberg C.E."/>
            <person name="Wang H."/>
            <person name="Li N."/>
            <person name="Qian L."/>
            <person name="Zhang G."/>
            <person name="Li Y."/>
            <person name="Yang H."/>
            <person name="Liu X."/>
            <person name="Wang J."/>
            <person name="Yin Y."/>
            <person name="Wang J."/>
        </authorList>
    </citation>
    <scope>NUCLEOTIDE SEQUENCE [LARGE SCALE GENOMIC DNA]</scope>
    <source>
        <strain evidence="13">05x7-T-G4-1.051#20</strain>
    </source>
</reference>
<dbReference type="SMART" id="SM00194">
    <property type="entry name" value="PTPc"/>
    <property type="match status" value="2"/>
</dbReference>
<comment type="catalytic activity">
    <reaction evidence="6">
        <text>O-phospho-L-tyrosyl-[protein] + H2O = L-tyrosyl-[protein] + phosphate</text>
        <dbReference type="Rhea" id="RHEA:10684"/>
        <dbReference type="Rhea" id="RHEA-COMP:10136"/>
        <dbReference type="Rhea" id="RHEA-COMP:20101"/>
        <dbReference type="ChEBI" id="CHEBI:15377"/>
        <dbReference type="ChEBI" id="CHEBI:43474"/>
        <dbReference type="ChEBI" id="CHEBI:46858"/>
        <dbReference type="ChEBI" id="CHEBI:61978"/>
        <dbReference type="EC" id="3.1.3.48"/>
    </reaction>
</comment>
<dbReference type="InParanoid" id="K1QKN8"/>
<evidence type="ECO:0000256" key="1">
    <source>
        <dbReference type="ARBA" id="ARBA00009580"/>
    </source>
</evidence>
<feature type="transmembrane region" description="Helical" evidence="9">
    <location>
        <begin position="55"/>
        <end position="78"/>
    </location>
</feature>
<feature type="domain" description="Tyrosine-protein phosphatase" evidence="10">
    <location>
        <begin position="415"/>
        <end position="673"/>
    </location>
</feature>
<dbReference type="PROSITE" id="PS00383">
    <property type="entry name" value="TYR_PHOSPHATASE_1"/>
    <property type="match status" value="1"/>
</dbReference>
<name>K1QKN8_MAGGI</name>
<dbReference type="InterPro" id="IPR016130">
    <property type="entry name" value="Tyr_Pase_AS"/>
</dbReference>
<dbReference type="InterPro" id="IPR029021">
    <property type="entry name" value="Prot-tyrosine_phosphatase-like"/>
</dbReference>
<dbReference type="PANTHER" id="PTHR19134">
    <property type="entry name" value="RECEPTOR-TYPE TYROSINE-PROTEIN PHOSPHATASE"/>
    <property type="match status" value="1"/>
</dbReference>
<dbReference type="Pfam" id="PF00102">
    <property type="entry name" value="Y_phosphatase"/>
    <property type="match status" value="2"/>
</dbReference>
<dbReference type="PANTHER" id="PTHR19134:SF562">
    <property type="entry name" value="PROTEIN-TYROSINE-PHOSPHATASE"/>
    <property type="match status" value="1"/>
</dbReference>
<evidence type="ECO:0000259" key="12">
    <source>
        <dbReference type="PROSITE" id="PS50923"/>
    </source>
</evidence>
<keyword evidence="9" id="KW-0472">Membrane</keyword>
<dbReference type="PROSITE" id="PS50055">
    <property type="entry name" value="TYR_PHOSPHATASE_PTP"/>
    <property type="match status" value="2"/>
</dbReference>
<evidence type="ECO:0000256" key="5">
    <source>
        <dbReference type="ARBA" id="ARBA00023157"/>
    </source>
</evidence>
<dbReference type="GO" id="GO:0004725">
    <property type="term" value="F:protein tyrosine phosphatase activity"/>
    <property type="evidence" value="ECO:0007669"/>
    <property type="project" value="UniProtKB-EC"/>
</dbReference>
<protein>
    <recommendedName>
        <fullName evidence="2">protein-tyrosine-phosphatase</fullName>
        <ecNumber evidence="2">3.1.3.48</ecNumber>
    </recommendedName>
</protein>
<gene>
    <name evidence="13" type="ORF">CGI_10025753</name>
</gene>
<feature type="domain" description="Tyrosine specific protein phosphatases" evidence="11">
    <location>
        <begin position="589"/>
        <end position="664"/>
    </location>
</feature>